<feature type="transmembrane region" description="Helical" evidence="4">
    <location>
        <begin position="84"/>
        <end position="117"/>
    </location>
</feature>
<dbReference type="Gene3D" id="1.20.1250.20">
    <property type="entry name" value="MFS general substrate transporter like domains"/>
    <property type="match status" value="2"/>
</dbReference>
<keyword evidence="1 4" id="KW-0812">Transmembrane</keyword>
<keyword evidence="2 4" id="KW-1133">Transmembrane helix</keyword>
<evidence type="ECO:0000313" key="5">
    <source>
        <dbReference type="EMBL" id="MET7013598.1"/>
    </source>
</evidence>
<reference evidence="5 6" key="1">
    <citation type="submission" date="2024-07" db="EMBL/GenBank/DDBJ databases">
        <title>Uliginosibacterium flavum JJ3220;KACC:17644.</title>
        <authorList>
            <person name="Kim M.K."/>
        </authorList>
    </citation>
    <scope>NUCLEOTIDE SEQUENCE [LARGE SCALE GENOMIC DNA]</scope>
    <source>
        <strain evidence="5 6">KACC:17644</strain>
    </source>
</reference>
<dbReference type="InterPro" id="IPR052952">
    <property type="entry name" value="MFS-Transporter"/>
</dbReference>
<dbReference type="Proteomes" id="UP001549691">
    <property type="component" value="Unassembled WGS sequence"/>
</dbReference>
<dbReference type="PANTHER" id="PTHR23527:SF1">
    <property type="entry name" value="BLL3282 PROTEIN"/>
    <property type="match status" value="1"/>
</dbReference>
<gene>
    <name evidence="5" type="ORF">ABXR19_05315</name>
</gene>
<dbReference type="InterPro" id="IPR036259">
    <property type="entry name" value="MFS_trans_sf"/>
</dbReference>
<dbReference type="PANTHER" id="PTHR23527">
    <property type="entry name" value="BLL3282 PROTEIN"/>
    <property type="match status" value="1"/>
</dbReference>
<protein>
    <submittedName>
        <fullName evidence="5">MFS transporter</fullName>
    </submittedName>
</protein>
<comment type="caution">
    <text evidence="5">The sequence shown here is derived from an EMBL/GenBank/DDBJ whole genome shotgun (WGS) entry which is preliminary data.</text>
</comment>
<evidence type="ECO:0000313" key="6">
    <source>
        <dbReference type="Proteomes" id="UP001549691"/>
    </source>
</evidence>
<evidence type="ECO:0000256" key="3">
    <source>
        <dbReference type="ARBA" id="ARBA00023136"/>
    </source>
</evidence>
<feature type="transmembrane region" description="Helical" evidence="4">
    <location>
        <begin position="379"/>
        <end position="396"/>
    </location>
</feature>
<feature type="transmembrane region" description="Helical" evidence="4">
    <location>
        <begin position="52"/>
        <end position="72"/>
    </location>
</feature>
<feature type="transmembrane region" description="Helical" evidence="4">
    <location>
        <begin position="314"/>
        <end position="335"/>
    </location>
</feature>
<feature type="transmembrane region" description="Helical" evidence="4">
    <location>
        <begin position="347"/>
        <end position="367"/>
    </location>
</feature>
<accession>A0ABV2TI56</accession>
<feature type="transmembrane region" description="Helical" evidence="4">
    <location>
        <begin position="168"/>
        <end position="188"/>
    </location>
</feature>
<dbReference type="SUPFAM" id="SSF103473">
    <property type="entry name" value="MFS general substrate transporter"/>
    <property type="match status" value="1"/>
</dbReference>
<feature type="transmembrane region" description="Helical" evidence="4">
    <location>
        <begin position="224"/>
        <end position="246"/>
    </location>
</feature>
<keyword evidence="6" id="KW-1185">Reference proteome</keyword>
<organism evidence="5 6">
    <name type="scientific">Uliginosibacterium flavum</name>
    <dbReference type="NCBI Taxonomy" id="1396831"/>
    <lineage>
        <taxon>Bacteria</taxon>
        <taxon>Pseudomonadati</taxon>
        <taxon>Pseudomonadota</taxon>
        <taxon>Betaproteobacteria</taxon>
        <taxon>Rhodocyclales</taxon>
        <taxon>Zoogloeaceae</taxon>
        <taxon>Uliginosibacterium</taxon>
    </lineage>
</organism>
<feature type="transmembrane region" description="Helical" evidence="4">
    <location>
        <begin position="287"/>
        <end position="308"/>
    </location>
</feature>
<feature type="transmembrane region" description="Helical" evidence="4">
    <location>
        <begin position="21"/>
        <end position="46"/>
    </location>
</feature>
<evidence type="ECO:0000256" key="4">
    <source>
        <dbReference type="SAM" id="Phobius"/>
    </source>
</evidence>
<keyword evidence="3 4" id="KW-0472">Membrane</keyword>
<dbReference type="EMBL" id="JBEWZI010000004">
    <property type="protein sequence ID" value="MET7013598.1"/>
    <property type="molecule type" value="Genomic_DNA"/>
</dbReference>
<dbReference type="RefSeq" id="WP_354600061.1">
    <property type="nucleotide sequence ID" value="NZ_JBEWZI010000004.1"/>
</dbReference>
<dbReference type="Pfam" id="PF07690">
    <property type="entry name" value="MFS_1"/>
    <property type="match status" value="1"/>
</dbReference>
<evidence type="ECO:0000256" key="2">
    <source>
        <dbReference type="ARBA" id="ARBA00022989"/>
    </source>
</evidence>
<dbReference type="InterPro" id="IPR011701">
    <property type="entry name" value="MFS"/>
</dbReference>
<proteinExistence type="predicted"/>
<sequence length="406" mass="41332">MPEARPENSTRKERALLWPALASMTAVQAVIAAGIFGLGIAAPLIGLPVAQLGWLNALIFGLGACGASQAGGLCQRWGGVRVTIACVSCVLLASLLLSLPLSITVWPAAILLGLAFGPETPASSASLVRVTTPAQRNGVIALRQTGNQWGAIAASLCLPMLMGYNRTAAFGLLALLCLLLIAALMSLLRIDQIPLSDAGSAGSFSHALLPTLAAQCRSPGMPALLALSASYAAIQIAINGFAFSYLVRVLELAPAIAGILLATAQGAGLVARILLGTWARHATSTALALGWIGPGIALSVTTLALMPAGQASALLYLLMFAVGFLASGWNGLLLAELSRRAGPSRTAAWTGATMTVSYAGLVTAPLLFTLSSVGMRSTYLVLAAACGLSGIAVLLSRPAQSGAKTQ</sequence>
<evidence type="ECO:0000256" key="1">
    <source>
        <dbReference type="ARBA" id="ARBA00022692"/>
    </source>
</evidence>
<feature type="transmembrane region" description="Helical" evidence="4">
    <location>
        <begin position="252"/>
        <end position="275"/>
    </location>
</feature>
<name>A0ABV2TI56_9RHOO</name>